<organism evidence="14 15">
    <name type="scientific">Baekduia soli</name>
    <dbReference type="NCBI Taxonomy" id="496014"/>
    <lineage>
        <taxon>Bacteria</taxon>
        <taxon>Bacillati</taxon>
        <taxon>Actinomycetota</taxon>
        <taxon>Thermoleophilia</taxon>
        <taxon>Solirubrobacterales</taxon>
        <taxon>Baekduiaceae</taxon>
        <taxon>Baekduia</taxon>
    </lineage>
</organism>
<dbReference type="InterPro" id="IPR005789">
    <property type="entry name" value="Thr_deHydtase_catblc"/>
</dbReference>
<evidence type="ECO:0000256" key="7">
    <source>
        <dbReference type="ARBA" id="ARBA00022248"/>
    </source>
</evidence>
<evidence type="ECO:0000256" key="3">
    <source>
        <dbReference type="ARBA" id="ARBA00004958"/>
    </source>
</evidence>
<comment type="function">
    <text evidence="11">Catalyzes the anaerobic formation of alpha-ketobutyrate and ammonia from threonine in a two-step reaction. The first step involved a dehydration of threonine and a production of enamine intermediates (aminocrotonate), which tautomerizes to its imine form (iminobutyrate). Both intermediates are unstable and short-lived. The second step is the nonenzymatic hydrolysis of the enamine/imine intermediates to form 2-ketobutyrate and free ammonia. In the low water environment of the cell, the second step is accelerated by RidA.</text>
</comment>
<evidence type="ECO:0000256" key="6">
    <source>
        <dbReference type="ARBA" id="ARBA00012096"/>
    </source>
</evidence>
<dbReference type="InterPro" id="IPR000634">
    <property type="entry name" value="Ser/Thr_deHydtase_PyrdxlP-BS"/>
</dbReference>
<evidence type="ECO:0000256" key="11">
    <source>
        <dbReference type="ARBA" id="ARBA00025527"/>
    </source>
</evidence>
<keyword evidence="8" id="KW-0021">Allosteric enzyme</keyword>
<dbReference type="Proteomes" id="UP000321805">
    <property type="component" value="Chromosome"/>
</dbReference>
<dbReference type="PANTHER" id="PTHR48078:SF6">
    <property type="entry name" value="L-THREONINE DEHYDRATASE CATABOLIC TDCB"/>
    <property type="match status" value="1"/>
</dbReference>
<keyword evidence="10 14" id="KW-0456">Lyase</keyword>
<comment type="similarity">
    <text evidence="4">Belongs to the serine/threonine dehydratase family.</text>
</comment>
<sequence>MSATGSRSVDAQDVARARAAIGDIVRHTPVLPSATLTELGGQVMLKAESLQRTGAFKIRGALSKLAALGDGCAAGVVCGSAGNHAQALALAARERGVPCDVYMPEGAPIAKVEATTALGARVILTGTSVDDCLVAARQRAQHGGLAFVHPFDDPDVVAGQGTLGLELLEDLPDLATVIVPVGGGGLASGVAIAVKSARPEVRVVGVQVASCAAYPASLKAGHPIAVDSALTIADGIAVKRPGDLTLALISEWLDDLVVVGEDEVAEAMVLLMEKAKLVVEGAGAVGVAALLGGEVTAAETGSTCVILSGGNVDAGLLATVARRHETEMGRRMVLMTRVPDRPGALARLLDCVAATGANIVDVAHLREGIDLHVRETGVQLTIETRSREHADAVVEAVRREGYGVSRHIGAGQDA</sequence>
<dbReference type="InterPro" id="IPR001926">
    <property type="entry name" value="TrpB-like_PALP"/>
</dbReference>
<dbReference type="Pfam" id="PF00291">
    <property type="entry name" value="PALP"/>
    <property type="match status" value="1"/>
</dbReference>
<dbReference type="CDD" id="cd04886">
    <property type="entry name" value="ACT_ThrD-II-like"/>
    <property type="match status" value="1"/>
</dbReference>
<dbReference type="AlphaFoldDB" id="A0A5B8U4K1"/>
<dbReference type="InterPro" id="IPR044561">
    <property type="entry name" value="ACT_ThrD-II-like"/>
</dbReference>
<evidence type="ECO:0000313" key="15">
    <source>
        <dbReference type="Proteomes" id="UP000321805"/>
    </source>
</evidence>
<dbReference type="InterPro" id="IPR050147">
    <property type="entry name" value="Ser/Thr_Dehydratase"/>
</dbReference>
<keyword evidence="15" id="KW-1185">Reference proteome</keyword>
<evidence type="ECO:0000256" key="4">
    <source>
        <dbReference type="ARBA" id="ARBA00010869"/>
    </source>
</evidence>
<dbReference type="PANTHER" id="PTHR48078">
    <property type="entry name" value="THREONINE DEHYDRATASE, MITOCHONDRIAL-RELATED"/>
    <property type="match status" value="1"/>
</dbReference>
<proteinExistence type="inferred from homology"/>
<evidence type="ECO:0000259" key="13">
    <source>
        <dbReference type="PROSITE" id="PS51671"/>
    </source>
</evidence>
<name>A0A5B8U4K1_9ACTN</name>
<dbReference type="OrthoDB" id="9811476at2"/>
<evidence type="ECO:0000313" key="14">
    <source>
        <dbReference type="EMBL" id="QEC48049.1"/>
    </source>
</evidence>
<dbReference type="GO" id="GO:0004794">
    <property type="term" value="F:threonine deaminase activity"/>
    <property type="evidence" value="ECO:0007669"/>
    <property type="project" value="UniProtKB-EC"/>
</dbReference>
<comment type="subunit">
    <text evidence="5">In the native structure, TdcB is in a dimeric form, whereas in the TdcB-AMP complex, it exists in a tetrameric form (dimer of dimers).</text>
</comment>
<reference evidence="14 15" key="1">
    <citation type="journal article" date="2018" name="J. Microbiol.">
        <title>Baekduia soli gen. nov., sp. nov., a novel bacterium isolated from the soil of Baekdu Mountain and proposal of a novel family name, Baekduiaceae fam. nov.</title>
        <authorList>
            <person name="An D.S."/>
            <person name="Siddiqi M.Z."/>
            <person name="Kim K.H."/>
            <person name="Yu H.S."/>
            <person name="Im W.T."/>
        </authorList>
    </citation>
    <scope>NUCLEOTIDE SEQUENCE [LARGE SCALE GENOMIC DNA]</scope>
    <source>
        <strain evidence="14 15">BR7-21</strain>
    </source>
</reference>
<dbReference type="SUPFAM" id="SSF53686">
    <property type="entry name" value="Tryptophan synthase beta subunit-like PLP-dependent enzymes"/>
    <property type="match status" value="1"/>
</dbReference>
<evidence type="ECO:0000256" key="2">
    <source>
        <dbReference type="ARBA" id="ARBA00001933"/>
    </source>
</evidence>
<dbReference type="RefSeq" id="WP_146919192.1">
    <property type="nucleotide sequence ID" value="NZ_CP042430.1"/>
</dbReference>
<dbReference type="PROSITE" id="PS00165">
    <property type="entry name" value="DEHYDRATASE_SER_THR"/>
    <property type="match status" value="1"/>
</dbReference>
<dbReference type="GO" id="GO:0006567">
    <property type="term" value="P:L-threonine catabolic process"/>
    <property type="evidence" value="ECO:0007669"/>
    <property type="project" value="InterPro"/>
</dbReference>
<dbReference type="GO" id="GO:0006565">
    <property type="term" value="P:L-serine catabolic process"/>
    <property type="evidence" value="ECO:0007669"/>
    <property type="project" value="TreeGrafter"/>
</dbReference>
<evidence type="ECO:0000256" key="1">
    <source>
        <dbReference type="ARBA" id="ARBA00001274"/>
    </source>
</evidence>
<dbReference type="FunFam" id="3.40.50.1100:FF:000007">
    <property type="entry name" value="L-threonine dehydratase catabolic TdcB"/>
    <property type="match status" value="1"/>
</dbReference>
<comment type="catalytic activity">
    <reaction evidence="1">
        <text>L-threonine = 2-oxobutanoate + NH4(+)</text>
        <dbReference type="Rhea" id="RHEA:22108"/>
        <dbReference type="ChEBI" id="CHEBI:16763"/>
        <dbReference type="ChEBI" id="CHEBI:28938"/>
        <dbReference type="ChEBI" id="CHEBI:57926"/>
        <dbReference type="EC" id="4.3.1.19"/>
    </reaction>
</comment>
<dbReference type="GO" id="GO:0009097">
    <property type="term" value="P:isoleucine biosynthetic process"/>
    <property type="evidence" value="ECO:0007669"/>
    <property type="project" value="TreeGrafter"/>
</dbReference>
<accession>A0A5B8U4K1</accession>
<dbReference type="InterPro" id="IPR002912">
    <property type="entry name" value="ACT_dom"/>
</dbReference>
<feature type="domain" description="ACT" evidence="13">
    <location>
        <begin position="333"/>
        <end position="412"/>
    </location>
</feature>
<dbReference type="CDD" id="cd01562">
    <property type="entry name" value="Thr-dehyd"/>
    <property type="match status" value="1"/>
</dbReference>
<gene>
    <name evidence="14" type="ORF">FSW04_11030</name>
</gene>
<dbReference type="KEGG" id="bsol:FSW04_11030"/>
<dbReference type="EC" id="4.3.1.19" evidence="6"/>
<comment type="cofactor">
    <cofactor evidence="2">
        <name>pyridoxal 5'-phosphate</name>
        <dbReference type="ChEBI" id="CHEBI:597326"/>
    </cofactor>
</comment>
<protein>
    <recommendedName>
        <fullName evidence="7">L-threonine dehydratase catabolic TdcB</fullName>
        <ecNumber evidence="6">4.3.1.19</ecNumber>
    </recommendedName>
    <alternativeName>
        <fullName evidence="12">Threonine deaminase</fullName>
    </alternativeName>
</protein>
<dbReference type="NCBIfam" id="TIGR01127">
    <property type="entry name" value="ilvA_1Cterm"/>
    <property type="match status" value="1"/>
</dbReference>
<dbReference type="PROSITE" id="PS51671">
    <property type="entry name" value="ACT"/>
    <property type="match status" value="1"/>
</dbReference>
<evidence type="ECO:0000256" key="5">
    <source>
        <dbReference type="ARBA" id="ARBA00011447"/>
    </source>
</evidence>
<evidence type="ECO:0000256" key="8">
    <source>
        <dbReference type="ARBA" id="ARBA00022533"/>
    </source>
</evidence>
<comment type="pathway">
    <text evidence="3">Amino-acid degradation; L-threonine degradation via propanoate pathway; propanoate from L-threonine: step 1/4.</text>
</comment>
<dbReference type="Gene3D" id="3.40.50.1100">
    <property type="match status" value="2"/>
</dbReference>
<keyword evidence="9" id="KW-0663">Pyridoxal phosphate</keyword>
<dbReference type="EMBL" id="CP042430">
    <property type="protein sequence ID" value="QEC48049.1"/>
    <property type="molecule type" value="Genomic_DNA"/>
</dbReference>
<evidence type="ECO:0000256" key="12">
    <source>
        <dbReference type="ARBA" id="ARBA00031427"/>
    </source>
</evidence>
<dbReference type="GO" id="GO:0003941">
    <property type="term" value="F:L-serine ammonia-lyase activity"/>
    <property type="evidence" value="ECO:0007669"/>
    <property type="project" value="TreeGrafter"/>
</dbReference>
<dbReference type="FunFam" id="3.40.50.1100:FF:000005">
    <property type="entry name" value="Threonine dehydratase catabolic"/>
    <property type="match status" value="1"/>
</dbReference>
<evidence type="ECO:0000256" key="9">
    <source>
        <dbReference type="ARBA" id="ARBA00022898"/>
    </source>
</evidence>
<dbReference type="InterPro" id="IPR036052">
    <property type="entry name" value="TrpB-like_PALP_sf"/>
</dbReference>
<evidence type="ECO:0000256" key="10">
    <source>
        <dbReference type="ARBA" id="ARBA00023239"/>
    </source>
</evidence>
<dbReference type="GO" id="GO:0030170">
    <property type="term" value="F:pyridoxal phosphate binding"/>
    <property type="evidence" value="ECO:0007669"/>
    <property type="project" value="InterPro"/>
</dbReference>